<sequence length="158" mass="17590">MSLGFKEDTYFREIETEGLLHGWGSFRYRPPSPHHRILRLRLRFATAALRRTAALPTSPARQAAPLDPRRPCHPERSAAESKDLVVQGFGALIHIGGEQPQGISHMMLRWAFGAVRVAGALIAVLLCPGVRDDFFLDDLLSPVTRHPSPVTRHPSPVF</sequence>
<feature type="region of interest" description="Disordered" evidence="1">
    <location>
        <begin position="53"/>
        <end position="78"/>
    </location>
</feature>
<accession>A0A345ULT5</accession>
<proteinExistence type="predicted"/>
<organism evidence="2 3">
    <name type="scientific">Cyclonatronum proteinivorum</name>
    <dbReference type="NCBI Taxonomy" id="1457365"/>
    <lineage>
        <taxon>Bacteria</taxon>
        <taxon>Pseudomonadati</taxon>
        <taxon>Balneolota</taxon>
        <taxon>Balneolia</taxon>
        <taxon>Balneolales</taxon>
        <taxon>Cyclonatronaceae</taxon>
        <taxon>Cyclonatronum</taxon>
    </lineage>
</organism>
<dbReference type="AlphaFoldDB" id="A0A345ULT5"/>
<dbReference type="Proteomes" id="UP000254808">
    <property type="component" value="Chromosome"/>
</dbReference>
<dbReference type="EMBL" id="CP027806">
    <property type="protein sequence ID" value="AXJ01437.1"/>
    <property type="molecule type" value="Genomic_DNA"/>
</dbReference>
<name>A0A345ULT5_9BACT</name>
<feature type="compositionally biased region" description="Basic and acidic residues" evidence="1">
    <location>
        <begin position="67"/>
        <end position="78"/>
    </location>
</feature>
<dbReference type="KEGG" id="cprv:CYPRO_2189"/>
<keyword evidence="3" id="KW-1185">Reference proteome</keyword>
<evidence type="ECO:0000313" key="2">
    <source>
        <dbReference type="EMBL" id="AXJ01437.1"/>
    </source>
</evidence>
<evidence type="ECO:0000256" key="1">
    <source>
        <dbReference type="SAM" id="MobiDB-lite"/>
    </source>
</evidence>
<protein>
    <submittedName>
        <fullName evidence="2">Uncharacterized protein</fullName>
    </submittedName>
</protein>
<evidence type="ECO:0000313" key="3">
    <source>
        <dbReference type="Proteomes" id="UP000254808"/>
    </source>
</evidence>
<gene>
    <name evidence="2" type="ORF">CYPRO_2189</name>
</gene>
<reference evidence="2 3" key="1">
    <citation type="submission" date="2018-03" db="EMBL/GenBank/DDBJ databases">
        <title>Phenotypic and genomic properties of Cyclonatronum proteinivorum gen. nov., sp. nov., a haloalkaliphilic bacteroidete from soda lakes possessing Na+-translocating rhodopsin.</title>
        <authorList>
            <person name="Toshchakov S.V."/>
            <person name="Korzhenkov A."/>
            <person name="Samarov N.I."/>
            <person name="Kublanov I.V."/>
            <person name="Muntyan M.S."/>
            <person name="Sorokin D.Y."/>
        </authorList>
    </citation>
    <scope>NUCLEOTIDE SEQUENCE [LARGE SCALE GENOMIC DNA]</scope>
    <source>
        <strain evidence="2 3">Omega</strain>
    </source>
</reference>